<organism evidence="3 4">
    <name type="scientific">Occallatibacter riparius</name>
    <dbReference type="NCBI Taxonomy" id="1002689"/>
    <lineage>
        <taxon>Bacteria</taxon>
        <taxon>Pseudomonadati</taxon>
        <taxon>Acidobacteriota</taxon>
        <taxon>Terriglobia</taxon>
        <taxon>Terriglobales</taxon>
        <taxon>Acidobacteriaceae</taxon>
        <taxon>Occallatibacter</taxon>
    </lineage>
</organism>
<evidence type="ECO:0000256" key="1">
    <source>
        <dbReference type="SAM" id="MobiDB-lite"/>
    </source>
</evidence>
<dbReference type="KEGG" id="orp:MOP44_09730"/>
<evidence type="ECO:0000313" key="3">
    <source>
        <dbReference type="EMBL" id="UWZ86206.1"/>
    </source>
</evidence>
<gene>
    <name evidence="3" type="ORF">MOP44_09730</name>
</gene>
<evidence type="ECO:0000313" key="4">
    <source>
        <dbReference type="Proteomes" id="UP001059380"/>
    </source>
</evidence>
<keyword evidence="2" id="KW-0812">Transmembrane</keyword>
<sequence>MPLHEDNKLPSHGDSLPPHGSGKIDASHGYERSDVRVTGIVVFLTALGIFVAVTGALCWLIGKGINVAMLHEDKATYPNTKWTRDEDKQIRELGNLPSSPALQNKVAELTKEFPTPRVQTDDGNQDVSDLHAREDLLLDHYTRIDGQAGKVRIPIERAMELIAQRGLPVAPAENETLMAGDQKPTVHAPLTSGFARTAYELEQERGEGGHAERPPSAK</sequence>
<feature type="compositionally biased region" description="Basic and acidic residues" evidence="1">
    <location>
        <begin position="1"/>
        <end position="11"/>
    </location>
</feature>
<evidence type="ECO:0000256" key="2">
    <source>
        <dbReference type="SAM" id="Phobius"/>
    </source>
</evidence>
<name>A0A9J7BYB7_9BACT</name>
<dbReference type="Proteomes" id="UP001059380">
    <property type="component" value="Chromosome"/>
</dbReference>
<keyword evidence="2" id="KW-1133">Transmembrane helix</keyword>
<accession>A0A9J7BYB7</accession>
<feature type="transmembrane region" description="Helical" evidence="2">
    <location>
        <begin position="40"/>
        <end position="61"/>
    </location>
</feature>
<keyword evidence="2" id="KW-0472">Membrane</keyword>
<reference evidence="3" key="1">
    <citation type="submission" date="2021-04" db="EMBL/GenBank/DDBJ databases">
        <title>Phylogenetic analysis of Acidobacteriaceae.</title>
        <authorList>
            <person name="Qiu L."/>
            <person name="Zhang Q."/>
        </authorList>
    </citation>
    <scope>NUCLEOTIDE SEQUENCE</scope>
    <source>
        <strain evidence="3">DSM 25168</strain>
    </source>
</reference>
<keyword evidence="4" id="KW-1185">Reference proteome</keyword>
<proteinExistence type="predicted"/>
<protein>
    <submittedName>
        <fullName evidence="3">Uncharacterized protein</fullName>
    </submittedName>
</protein>
<feature type="region of interest" description="Disordered" evidence="1">
    <location>
        <begin position="1"/>
        <end position="27"/>
    </location>
</feature>
<feature type="region of interest" description="Disordered" evidence="1">
    <location>
        <begin position="199"/>
        <end position="218"/>
    </location>
</feature>
<feature type="compositionally biased region" description="Basic and acidic residues" evidence="1">
    <location>
        <begin position="202"/>
        <end position="218"/>
    </location>
</feature>
<dbReference type="RefSeq" id="WP_260795850.1">
    <property type="nucleotide sequence ID" value="NZ_CP093313.1"/>
</dbReference>
<dbReference type="AlphaFoldDB" id="A0A9J7BYB7"/>
<dbReference type="EMBL" id="CP093313">
    <property type="protein sequence ID" value="UWZ86206.1"/>
    <property type="molecule type" value="Genomic_DNA"/>
</dbReference>